<dbReference type="NCBIfam" id="NF005599">
    <property type="entry name" value="PRK07333.1"/>
    <property type="match status" value="1"/>
</dbReference>
<dbReference type="PANTHER" id="PTHR43876:SF7">
    <property type="entry name" value="UBIQUINONE BIOSYNTHESIS MONOOXYGENASE COQ6, MITOCHONDRIAL"/>
    <property type="match status" value="1"/>
</dbReference>
<dbReference type="GO" id="GO:0004497">
    <property type="term" value="F:monooxygenase activity"/>
    <property type="evidence" value="ECO:0007669"/>
    <property type="project" value="UniProtKB-KW"/>
</dbReference>
<dbReference type="Gene3D" id="3.50.50.60">
    <property type="entry name" value="FAD/NAD(P)-binding domain"/>
    <property type="match status" value="2"/>
</dbReference>
<gene>
    <name evidence="9" type="ORF">IE4872_CH04013</name>
</gene>
<dbReference type="Proteomes" id="UP000184749">
    <property type="component" value="Chromosome"/>
</dbReference>
<evidence type="ECO:0000313" key="10">
    <source>
        <dbReference type="Proteomes" id="UP000184749"/>
    </source>
</evidence>
<dbReference type="InterPro" id="IPR036188">
    <property type="entry name" value="FAD/NAD-bd_sf"/>
</dbReference>
<dbReference type="STRING" id="56730.IE4872_CH04013"/>
<sequence>MQDMLVVGGGYVGLSAAVAVKQAAPHLDIAVVEAAPENAWQKDMRASAIIAAATKMLEVFGIWEEIKPEAQPITKMIVTDSRTADPVRPVFLTFDGEVEDGRPFAHMIPNAVLVGALRGVCDRLGIEIRHGLSATGLKMGENRISVTLSDGSALESRLLVACDGVRSKLRDLAGIKTVSWDYGQSGIVVTVEHERPHNGCAEEHFLPSGPFAILPLTNNRSSLVWTEQAHDADRLVAGDDLIFEEELERRFGHKLGALKVIGERRAFPLGLTLARAFVAPRFALAGDAAHGIHPISGQGLNLGFKDVAALAETIVEADRLGLDIGSINILERYQTWRRFDTFRMGVTTDVLNRLFSNDVMPVRIARDVGLGIVDRIPSLKSFFIGQAAGTAARNNPRLLAGETI</sequence>
<comment type="cofactor">
    <cofactor evidence="1">
        <name>FAD</name>
        <dbReference type="ChEBI" id="CHEBI:57692"/>
    </cofactor>
</comment>
<dbReference type="InterPro" id="IPR002938">
    <property type="entry name" value="FAD-bd"/>
</dbReference>
<dbReference type="AlphaFoldDB" id="A0A1L5NNW0"/>
<dbReference type="InterPro" id="IPR051205">
    <property type="entry name" value="UbiH/COQ6_monooxygenase"/>
</dbReference>
<evidence type="ECO:0000259" key="8">
    <source>
        <dbReference type="Pfam" id="PF01494"/>
    </source>
</evidence>
<accession>A0A1L5NNW0</accession>
<keyword evidence="7" id="KW-0503">Monooxygenase</keyword>
<dbReference type="PRINTS" id="PR00420">
    <property type="entry name" value="RNGMNOXGNASE"/>
</dbReference>
<evidence type="ECO:0000256" key="5">
    <source>
        <dbReference type="ARBA" id="ARBA00022827"/>
    </source>
</evidence>
<comment type="pathway">
    <text evidence="2">Cofactor biosynthesis; ubiquinone biosynthesis.</text>
</comment>
<dbReference type="EMBL" id="CP017101">
    <property type="protein sequence ID" value="APO69595.1"/>
    <property type="molecule type" value="Genomic_DNA"/>
</dbReference>
<organism evidence="9 10">
    <name type="scientific">Rhizobium gallicum</name>
    <dbReference type="NCBI Taxonomy" id="56730"/>
    <lineage>
        <taxon>Bacteria</taxon>
        <taxon>Pseudomonadati</taxon>
        <taxon>Pseudomonadota</taxon>
        <taxon>Alphaproteobacteria</taxon>
        <taxon>Hyphomicrobiales</taxon>
        <taxon>Rhizobiaceae</taxon>
        <taxon>Rhizobium/Agrobacterium group</taxon>
        <taxon>Rhizobium</taxon>
    </lineage>
</organism>
<dbReference type="PANTHER" id="PTHR43876">
    <property type="entry name" value="UBIQUINONE BIOSYNTHESIS MONOOXYGENASE COQ6, MITOCHONDRIAL"/>
    <property type="match status" value="1"/>
</dbReference>
<keyword evidence="6" id="KW-0560">Oxidoreductase</keyword>
<dbReference type="NCBIfam" id="TIGR01988">
    <property type="entry name" value="Ubi-OHases"/>
    <property type="match status" value="1"/>
</dbReference>
<proteinExistence type="inferred from homology"/>
<dbReference type="GO" id="GO:0071949">
    <property type="term" value="F:FAD binding"/>
    <property type="evidence" value="ECO:0007669"/>
    <property type="project" value="InterPro"/>
</dbReference>
<dbReference type="SUPFAM" id="SSF51905">
    <property type="entry name" value="FAD/NAD(P)-binding domain"/>
    <property type="match status" value="1"/>
</dbReference>
<dbReference type="GO" id="GO:0016705">
    <property type="term" value="F:oxidoreductase activity, acting on paired donors, with incorporation or reduction of molecular oxygen"/>
    <property type="evidence" value="ECO:0007669"/>
    <property type="project" value="InterPro"/>
</dbReference>
<dbReference type="FunFam" id="3.50.50.60:FF:000021">
    <property type="entry name" value="Ubiquinone biosynthesis monooxygenase COQ6"/>
    <property type="match status" value="1"/>
</dbReference>
<dbReference type="UniPathway" id="UPA00232"/>
<dbReference type="OrthoDB" id="9796623at2"/>
<protein>
    <submittedName>
        <fullName evidence="9">2-octaprenyl-6-methoxyphenyl hydroxylase protein</fullName>
    </submittedName>
</protein>
<dbReference type="RefSeq" id="WP_074069978.1">
    <property type="nucleotide sequence ID" value="NZ_CP017101.1"/>
</dbReference>
<evidence type="ECO:0000256" key="7">
    <source>
        <dbReference type="ARBA" id="ARBA00023033"/>
    </source>
</evidence>
<evidence type="ECO:0000256" key="4">
    <source>
        <dbReference type="ARBA" id="ARBA00022630"/>
    </source>
</evidence>
<dbReference type="GO" id="GO:0006744">
    <property type="term" value="P:ubiquinone biosynthetic process"/>
    <property type="evidence" value="ECO:0007669"/>
    <property type="project" value="UniProtKB-UniPathway"/>
</dbReference>
<name>A0A1L5NNW0_9HYPH</name>
<evidence type="ECO:0000256" key="3">
    <source>
        <dbReference type="ARBA" id="ARBA00005349"/>
    </source>
</evidence>
<evidence type="ECO:0000256" key="1">
    <source>
        <dbReference type="ARBA" id="ARBA00001974"/>
    </source>
</evidence>
<dbReference type="Pfam" id="PF01494">
    <property type="entry name" value="FAD_binding_3"/>
    <property type="match status" value="1"/>
</dbReference>
<dbReference type="GO" id="GO:0110142">
    <property type="term" value="C:ubiquinone biosynthesis complex"/>
    <property type="evidence" value="ECO:0007669"/>
    <property type="project" value="UniProtKB-ARBA"/>
</dbReference>
<keyword evidence="5" id="KW-0274">FAD</keyword>
<reference evidence="9 10" key="1">
    <citation type="submission" date="2016-09" db="EMBL/GenBank/DDBJ databases">
        <title>The complete genome sequences of Rhizobium gallicum, symbiovars gallicum and phaseoli, symbionts associated to common bean (Phaseolus vulgaris).</title>
        <authorList>
            <person name="Bustos P."/>
            <person name="Santamaria R.I."/>
            <person name="Perez-Carrascal O.M."/>
            <person name="Juarez S."/>
            <person name="Lozano L."/>
            <person name="Martinez-Flores I."/>
            <person name="Martinez-Romero E."/>
            <person name="Cevallos M."/>
            <person name="Romero D."/>
            <person name="Davila G."/>
            <person name="Gonzalez V."/>
        </authorList>
    </citation>
    <scope>NUCLEOTIDE SEQUENCE [LARGE SCALE GENOMIC DNA]</scope>
    <source>
        <strain evidence="9 10">IE4872</strain>
    </source>
</reference>
<evidence type="ECO:0000256" key="2">
    <source>
        <dbReference type="ARBA" id="ARBA00004749"/>
    </source>
</evidence>
<evidence type="ECO:0000313" key="9">
    <source>
        <dbReference type="EMBL" id="APO69595.1"/>
    </source>
</evidence>
<dbReference type="InterPro" id="IPR010971">
    <property type="entry name" value="UbiH/COQ6"/>
</dbReference>
<keyword evidence="4" id="KW-0285">Flavoprotein</keyword>
<comment type="similarity">
    <text evidence="3">Belongs to the UbiH/COQ6 family.</text>
</comment>
<evidence type="ECO:0000256" key="6">
    <source>
        <dbReference type="ARBA" id="ARBA00023002"/>
    </source>
</evidence>
<feature type="domain" description="FAD-binding" evidence="8">
    <location>
        <begin position="3"/>
        <end position="316"/>
    </location>
</feature>